<evidence type="ECO:0000256" key="10">
    <source>
        <dbReference type="RuleBase" id="RU367009"/>
    </source>
</evidence>
<dbReference type="EMBL" id="JAYKXP010000005">
    <property type="protein sequence ID" value="KAK7058572.1"/>
    <property type="molecule type" value="Genomic_DNA"/>
</dbReference>
<comment type="caution">
    <text evidence="12">The sequence shown here is derived from an EMBL/GenBank/DDBJ whole genome shotgun (WGS) entry which is preliminary data.</text>
</comment>
<comment type="subcellular location">
    <subcellularLocation>
        <location evidence="3 10">Secreted</location>
    </subcellularLocation>
</comment>
<feature type="chain" id="PRO_5043100097" description="Pectate lyase" evidence="10">
    <location>
        <begin position="19"/>
        <end position="256"/>
    </location>
</feature>
<dbReference type="SUPFAM" id="SSF51126">
    <property type="entry name" value="Pectin lyase-like"/>
    <property type="match status" value="1"/>
</dbReference>
<evidence type="ECO:0000313" key="12">
    <source>
        <dbReference type="EMBL" id="KAK7058572.1"/>
    </source>
</evidence>
<dbReference type="GO" id="GO:0005576">
    <property type="term" value="C:extracellular region"/>
    <property type="evidence" value="ECO:0007669"/>
    <property type="project" value="UniProtKB-SubCell"/>
</dbReference>
<dbReference type="InterPro" id="IPR011050">
    <property type="entry name" value="Pectin_lyase_fold/virulence"/>
</dbReference>
<dbReference type="Pfam" id="PF03211">
    <property type="entry name" value="Pectate_lyase"/>
    <property type="match status" value="1"/>
</dbReference>
<evidence type="ECO:0000256" key="9">
    <source>
        <dbReference type="ARBA" id="ARBA00025679"/>
    </source>
</evidence>
<comment type="catalytic activity">
    <reaction evidence="1 10">
        <text>Eliminative cleavage of (1-&gt;4)-alpha-D-galacturonan to give oligosaccharides with 4-deoxy-alpha-D-galact-4-enuronosyl groups at their non-reducing ends.</text>
        <dbReference type="EC" id="4.2.2.2"/>
    </reaction>
</comment>
<evidence type="ECO:0000256" key="6">
    <source>
        <dbReference type="ARBA" id="ARBA00022729"/>
    </source>
</evidence>
<dbReference type="Gene3D" id="2.160.20.10">
    <property type="entry name" value="Single-stranded right-handed beta-helix, Pectin lyase-like"/>
    <property type="match status" value="1"/>
</dbReference>
<evidence type="ECO:0000256" key="11">
    <source>
        <dbReference type="SAM" id="MobiDB-lite"/>
    </source>
</evidence>
<keyword evidence="7 10" id="KW-0106">Calcium</keyword>
<keyword evidence="13" id="KW-1185">Reference proteome</keyword>
<evidence type="ECO:0000256" key="1">
    <source>
        <dbReference type="ARBA" id="ARBA00000695"/>
    </source>
</evidence>
<evidence type="ECO:0000256" key="3">
    <source>
        <dbReference type="ARBA" id="ARBA00004613"/>
    </source>
</evidence>
<dbReference type="GO" id="GO:0045490">
    <property type="term" value="P:pectin catabolic process"/>
    <property type="evidence" value="ECO:0007669"/>
    <property type="project" value="TreeGrafter"/>
</dbReference>
<comment type="similarity">
    <text evidence="4 10">Belongs to the polysaccharide lyase 3 family.</text>
</comment>
<evidence type="ECO:0000256" key="8">
    <source>
        <dbReference type="ARBA" id="ARBA00023239"/>
    </source>
</evidence>
<dbReference type="AlphaFoldDB" id="A0AAW0E734"/>
<dbReference type="PANTHER" id="PTHR33407:SF9">
    <property type="entry name" value="PECTATE LYASE F-RELATED"/>
    <property type="match status" value="1"/>
</dbReference>
<evidence type="ECO:0000256" key="5">
    <source>
        <dbReference type="ARBA" id="ARBA00022525"/>
    </source>
</evidence>
<evidence type="ECO:0000256" key="7">
    <source>
        <dbReference type="ARBA" id="ARBA00022837"/>
    </source>
</evidence>
<feature type="region of interest" description="Disordered" evidence="11">
    <location>
        <begin position="228"/>
        <end position="256"/>
    </location>
</feature>
<comment type="cofactor">
    <cofactor evidence="2 10">
        <name>Ca(2+)</name>
        <dbReference type="ChEBI" id="CHEBI:29108"/>
    </cofactor>
</comment>
<dbReference type="InterPro" id="IPR004898">
    <property type="entry name" value="Pectate_lyase_PlyH/PlyE-like"/>
</dbReference>
<dbReference type="PANTHER" id="PTHR33407">
    <property type="entry name" value="PECTATE LYASE F-RELATED"/>
    <property type="match status" value="1"/>
</dbReference>
<keyword evidence="8 10" id="KW-0456">Lyase</keyword>
<keyword evidence="6 10" id="KW-0732">Signal</keyword>
<dbReference type="GO" id="GO:0030570">
    <property type="term" value="F:pectate lyase activity"/>
    <property type="evidence" value="ECO:0007669"/>
    <property type="project" value="UniProtKB-UniRule"/>
</dbReference>
<protein>
    <recommendedName>
        <fullName evidence="10">Pectate lyase</fullName>
        <ecNumber evidence="10">4.2.2.2</ecNumber>
    </recommendedName>
</protein>
<proteinExistence type="inferred from homology"/>
<keyword evidence="5 10" id="KW-0964">Secreted</keyword>
<evidence type="ECO:0000313" key="13">
    <source>
        <dbReference type="Proteomes" id="UP001383192"/>
    </source>
</evidence>
<comment type="function">
    <text evidence="9 10">Pectinolytic enzyme consist of four classes of enzymes: pectin lyase, polygalacturonase, pectin methylesterase and rhamnogalacturonase. Among pectinolytic enzymes, pectin lyase is the most important in depolymerization of pectin, since it cleaves internal glycosidic bonds of highly methylated pectins. Favors pectate, the anion, over pectin, the methyl ester.</text>
</comment>
<gene>
    <name evidence="12" type="ORF">VNI00_002208</name>
</gene>
<evidence type="ECO:0000256" key="4">
    <source>
        <dbReference type="ARBA" id="ARBA00006463"/>
    </source>
</evidence>
<organism evidence="12 13">
    <name type="scientific">Paramarasmius palmivorus</name>
    <dbReference type="NCBI Taxonomy" id="297713"/>
    <lineage>
        <taxon>Eukaryota</taxon>
        <taxon>Fungi</taxon>
        <taxon>Dikarya</taxon>
        <taxon>Basidiomycota</taxon>
        <taxon>Agaricomycotina</taxon>
        <taxon>Agaricomycetes</taxon>
        <taxon>Agaricomycetidae</taxon>
        <taxon>Agaricales</taxon>
        <taxon>Marasmiineae</taxon>
        <taxon>Marasmiaceae</taxon>
        <taxon>Paramarasmius</taxon>
    </lineage>
</organism>
<evidence type="ECO:0000256" key="2">
    <source>
        <dbReference type="ARBA" id="ARBA00001913"/>
    </source>
</evidence>
<reference evidence="12 13" key="1">
    <citation type="submission" date="2024-01" db="EMBL/GenBank/DDBJ databases">
        <title>A draft genome for a cacao thread blight-causing isolate of Paramarasmius palmivorus.</title>
        <authorList>
            <person name="Baruah I.K."/>
            <person name="Bukari Y."/>
            <person name="Amoako-Attah I."/>
            <person name="Meinhardt L.W."/>
            <person name="Bailey B.A."/>
            <person name="Cohen S.P."/>
        </authorList>
    </citation>
    <scope>NUCLEOTIDE SEQUENCE [LARGE SCALE GENOMIC DNA]</scope>
    <source>
        <strain evidence="12 13">GH-12</strain>
    </source>
</reference>
<sequence length="256" mass="27238">MIAGQLFTLVSLSLLAAANPLLPRAASSTFPSPPTTSHLSEPFRIKAGQSYTPSKAYTRFDRGSGSCGGQTEGGDKDAVFILEEGASLSKVVIGKDQAEGIHCLGSCTISDVWFEDVCEDAITIKQTSGTSRILGGGAKHADDKVIQHNGGGKVVVDSFYVEDFGKLYRSCGNCKSTQYKRQLELSNIWAVSGKLLVGINSNYGDTAKIRSTKVKSVKDVCQKFIGNNNGKEPSKDGSAGPDSKHCLYSNSDITKL</sequence>
<dbReference type="EC" id="4.2.2.2" evidence="10"/>
<name>A0AAW0E734_9AGAR</name>
<feature type="signal peptide" evidence="10">
    <location>
        <begin position="1"/>
        <end position="18"/>
    </location>
</feature>
<accession>A0AAW0E734</accession>
<dbReference type="Proteomes" id="UP001383192">
    <property type="component" value="Unassembled WGS sequence"/>
</dbReference>
<dbReference type="InterPro" id="IPR012334">
    <property type="entry name" value="Pectin_lyas_fold"/>
</dbReference>